<feature type="compositionally biased region" description="Low complexity" evidence="1">
    <location>
        <begin position="110"/>
        <end position="121"/>
    </location>
</feature>
<reference evidence="4" key="1">
    <citation type="submission" date="2016-11" db="EMBL/GenBank/DDBJ databases">
        <authorList>
            <person name="Varghese N."/>
            <person name="Submissions S."/>
        </authorList>
    </citation>
    <scope>NUCLEOTIDE SEQUENCE [LARGE SCALE GENOMIC DNA]</scope>
    <source>
        <strain evidence="4">DSM 18569</strain>
    </source>
</reference>
<evidence type="ECO:0008006" key="5">
    <source>
        <dbReference type="Google" id="ProtNLM"/>
    </source>
</evidence>
<dbReference type="EMBL" id="FRAS01000002">
    <property type="protein sequence ID" value="SHK37281.1"/>
    <property type="molecule type" value="Genomic_DNA"/>
</dbReference>
<name>A0A1M6RXV6_9BACT</name>
<evidence type="ECO:0000256" key="2">
    <source>
        <dbReference type="SAM" id="SignalP"/>
    </source>
</evidence>
<keyword evidence="4" id="KW-1185">Reference proteome</keyword>
<dbReference type="RefSeq" id="WP_073281418.1">
    <property type="nucleotide sequence ID" value="NZ_FRAS01000002.1"/>
</dbReference>
<organism evidence="3 4">
    <name type="scientific">Hymenobacter psychrotolerans DSM 18569</name>
    <dbReference type="NCBI Taxonomy" id="1121959"/>
    <lineage>
        <taxon>Bacteria</taxon>
        <taxon>Pseudomonadati</taxon>
        <taxon>Bacteroidota</taxon>
        <taxon>Cytophagia</taxon>
        <taxon>Cytophagales</taxon>
        <taxon>Hymenobacteraceae</taxon>
        <taxon>Hymenobacter</taxon>
    </lineage>
</organism>
<dbReference type="OrthoDB" id="884913at2"/>
<feature type="chain" id="PRO_5012093420" description="LTXXQ motif family protein" evidence="2">
    <location>
        <begin position="23"/>
        <end position="129"/>
    </location>
</feature>
<evidence type="ECO:0000313" key="3">
    <source>
        <dbReference type="EMBL" id="SHK37281.1"/>
    </source>
</evidence>
<sequence>MKKVFGVLIAGSISLLSLSAHAQQSSDKLRAEAMEATRHLASRIALDDARSVQVRRLTYDKLVQESQINTMYGDDPAMRQNKMRVLDEDYTEKLKAVLTEAQFKRYLASTASAPQPSTAGAVPAKAAGH</sequence>
<dbReference type="AlphaFoldDB" id="A0A1M6RXV6"/>
<feature type="region of interest" description="Disordered" evidence="1">
    <location>
        <begin position="110"/>
        <end position="129"/>
    </location>
</feature>
<dbReference type="Proteomes" id="UP000183947">
    <property type="component" value="Unassembled WGS sequence"/>
</dbReference>
<evidence type="ECO:0000256" key="1">
    <source>
        <dbReference type="SAM" id="MobiDB-lite"/>
    </source>
</evidence>
<evidence type="ECO:0000313" key="4">
    <source>
        <dbReference type="Proteomes" id="UP000183947"/>
    </source>
</evidence>
<gene>
    <name evidence="3" type="ORF">SAMN02746009_00824</name>
</gene>
<protein>
    <recommendedName>
        <fullName evidence="5">LTXXQ motif family protein</fullName>
    </recommendedName>
</protein>
<accession>A0A1M6RXV6</accession>
<feature type="signal peptide" evidence="2">
    <location>
        <begin position="1"/>
        <end position="22"/>
    </location>
</feature>
<keyword evidence="2" id="KW-0732">Signal</keyword>
<proteinExistence type="predicted"/>